<sequence>MHETLLHASAALPPTTEHQTLLDLLGIHLSGGSLTALAVALFILTYAMILLEKYVHRTVAALLGACLVMVLGILTPDQAWGSIDFNTIFLLFGMMNIVNVLSRSGFFEVVARRAMVLTKGNPARVLWIFSVLTAVFSAFLDNVTTVLFMAPVVVTVALRLGLKPIPYLIAVILASNTGGTATLVGDPPNIIIGSVAGKGFGEFLVNVGPYAVLASAIGIALMHLLMHWRGEMSSTGSAEKLRAVLADETPIRTDPRLMKQALGVFAVTLFLFIVGHPFGLEAGLVALTTSTFLMLIADMTPVELFEQVEWTTLLFFMGLFIVVGGLEHVGVFETVAASLTNLIGNDMGLGILVVGFASALISGLVDNIPFTISMASVLRELQGTLGEVMNPLWWALSLGACLGGNLTLIGASANIVVADIAAREGHPMGFGQFMRYGTPVALVTVIVALGLFYLVFQATH</sequence>
<dbReference type="PANTHER" id="PTHR43568">
    <property type="entry name" value="P PROTEIN"/>
    <property type="match status" value="1"/>
</dbReference>
<feature type="transmembrane region" description="Helical" evidence="8">
    <location>
        <begin position="204"/>
        <end position="225"/>
    </location>
</feature>
<reference evidence="10 11" key="1">
    <citation type="submission" date="2018-11" db="EMBL/GenBank/DDBJ databases">
        <title>Deinococcus shelandsis sp. nov., isolated from South Shetland Islands soil of Antarctica.</title>
        <authorList>
            <person name="Tian J."/>
        </authorList>
    </citation>
    <scope>NUCLEOTIDE SEQUENCE [LARGE SCALE GENOMIC DNA]</scope>
    <source>
        <strain evidence="10 11">S14-83T</strain>
        <plasmid evidence="10 11">unnamed1</plasmid>
    </source>
</reference>
<dbReference type="KEGG" id="dph:EHF33_16530"/>
<feature type="transmembrane region" description="Helical" evidence="8">
    <location>
        <begin position="58"/>
        <end position="76"/>
    </location>
</feature>
<evidence type="ECO:0000256" key="5">
    <source>
        <dbReference type="ARBA" id="ARBA00022692"/>
    </source>
</evidence>
<keyword evidence="5 8" id="KW-0812">Transmembrane</keyword>
<dbReference type="InterPro" id="IPR051475">
    <property type="entry name" value="Diverse_Ion_Transporter"/>
</dbReference>
<dbReference type="CDD" id="cd01116">
    <property type="entry name" value="P_permease"/>
    <property type="match status" value="1"/>
</dbReference>
<proteinExistence type="inferred from homology"/>
<evidence type="ECO:0000256" key="7">
    <source>
        <dbReference type="ARBA" id="ARBA00023136"/>
    </source>
</evidence>
<evidence type="ECO:0000259" key="9">
    <source>
        <dbReference type="Pfam" id="PF03600"/>
    </source>
</evidence>
<organism evidence="10 11">
    <name type="scientific">Deinococcus psychrotolerans</name>
    <dbReference type="NCBI Taxonomy" id="2489213"/>
    <lineage>
        <taxon>Bacteria</taxon>
        <taxon>Thermotogati</taxon>
        <taxon>Deinococcota</taxon>
        <taxon>Deinococci</taxon>
        <taxon>Deinococcales</taxon>
        <taxon>Deinococcaceae</taxon>
        <taxon>Deinococcus</taxon>
    </lineage>
</organism>
<feature type="transmembrane region" description="Helical" evidence="8">
    <location>
        <begin position="88"/>
        <end position="111"/>
    </location>
</feature>
<dbReference type="AlphaFoldDB" id="A0A3G8YGR3"/>
<keyword evidence="3" id="KW-0813">Transport</keyword>
<evidence type="ECO:0000313" key="11">
    <source>
        <dbReference type="Proteomes" id="UP000276417"/>
    </source>
</evidence>
<keyword evidence="4" id="KW-1003">Cell membrane</keyword>
<feature type="transmembrane region" description="Helical" evidence="8">
    <location>
        <begin position="392"/>
        <end position="421"/>
    </location>
</feature>
<keyword evidence="11" id="KW-1185">Reference proteome</keyword>
<dbReference type="Proteomes" id="UP000276417">
    <property type="component" value="Plasmid unnamed1"/>
</dbReference>
<dbReference type="RefSeq" id="WP_124874232.1">
    <property type="nucleotide sequence ID" value="NZ_CP034185.1"/>
</dbReference>
<gene>
    <name evidence="10" type="ORF">EHF33_16530</name>
</gene>
<dbReference type="PANTHER" id="PTHR43568:SF1">
    <property type="entry name" value="P PROTEIN"/>
    <property type="match status" value="1"/>
</dbReference>
<name>A0A3G8YGR3_9DEIO</name>
<feature type="transmembrane region" description="Helical" evidence="8">
    <location>
        <begin position="433"/>
        <end position="456"/>
    </location>
</feature>
<evidence type="ECO:0000256" key="2">
    <source>
        <dbReference type="ARBA" id="ARBA00009843"/>
    </source>
</evidence>
<evidence type="ECO:0000256" key="3">
    <source>
        <dbReference type="ARBA" id="ARBA00022448"/>
    </source>
</evidence>
<evidence type="ECO:0000313" key="10">
    <source>
        <dbReference type="EMBL" id="AZI44519.1"/>
    </source>
</evidence>
<keyword evidence="10" id="KW-0614">Plasmid</keyword>
<dbReference type="GO" id="GO:0015105">
    <property type="term" value="F:arsenite transmembrane transporter activity"/>
    <property type="evidence" value="ECO:0007669"/>
    <property type="project" value="InterPro"/>
</dbReference>
<evidence type="ECO:0000256" key="4">
    <source>
        <dbReference type="ARBA" id="ARBA00022475"/>
    </source>
</evidence>
<keyword evidence="6 8" id="KW-1133">Transmembrane helix</keyword>
<feature type="domain" description="Citrate transporter-like" evidence="9">
    <location>
        <begin position="46"/>
        <end position="399"/>
    </location>
</feature>
<dbReference type="PRINTS" id="PR00758">
    <property type="entry name" value="ARSENICPUMP"/>
</dbReference>
<dbReference type="EMBL" id="CP034185">
    <property type="protein sequence ID" value="AZI44519.1"/>
    <property type="molecule type" value="Genomic_DNA"/>
</dbReference>
<comment type="subcellular location">
    <subcellularLocation>
        <location evidence="1">Cell membrane</location>
        <topology evidence="1">Multi-pass membrane protein</topology>
    </subcellularLocation>
</comment>
<evidence type="ECO:0000256" key="8">
    <source>
        <dbReference type="SAM" id="Phobius"/>
    </source>
</evidence>
<feature type="transmembrane region" description="Helical" evidence="8">
    <location>
        <begin position="262"/>
        <end position="293"/>
    </location>
</feature>
<dbReference type="OrthoDB" id="9765532at2"/>
<dbReference type="Pfam" id="PF03600">
    <property type="entry name" value="CitMHS"/>
    <property type="match status" value="1"/>
</dbReference>
<evidence type="ECO:0000256" key="1">
    <source>
        <dbReference type="ARBA" id="ARBA00004651"/>
    </source>
</evidence>
<comment type="similarity">
    <text evidence="2">Belongs to the CitM (TC 2.A.11) transporter family.</text>
</comment>
<protein>
    <submittedName>
        <fullName evidence="10">Arsenic transporter</fullName>
    </submittedName>
</protein>
<dbReference type="InterPro" id="IPR004680">
    <property type="entry name" value="Cit_transptr-like_dom"/>
</dbReference>
<keyword evidence="7 8" id="KW-0472">Membrane</keyword>
<feature type="transmembrane region" description="Helical" evidence="8">
    <location>
        <begin position="123"/>
        <end position="140"/>
    </location>
</feature>
<feature type="transmembrane region" description="Helical" evidence="8">
    <location>
        <begin position="27"/>
        <end position="51"/>
    </location>
</feature>
<accession>A0A3G8YGR3</accession>
<dbReference type="GO" id="GO:0005886">
    <property type="term" value="C:plasma membrane"/>
    <property type="evidence" value="ECO:0007669"/>
    <property type="project" value="UniProtKB-SubCell"/>
</dbReference>
<feature type="transmembrane region" description="Helical" evidence="8">
    <location>
        <begin position="349"/>
        <end position="372"/>
    </location>
</feature>
<feature type="transmembrane region" description="Helical" evidence="8">
    <location>
        <begin position="313"/>
        <end position="337"/>
    </location>
</feature>
<dbReference type="InterPro" id="IPR000802">
    <property type="entry name" value="Arsenical_pump_ArsB"/>
</dbReference>
<geneLocation type="plasmid" evidence="10 11">
    <name>unnamed1</name>
</geneLocation>
<evidence type="ECO:0000256" key="6">
    <source>
        <dbReference type="ARBA" id="ARBA00022989"/>
    </source>
</evidence>